<dbReference type="InterPro" id="IPR000742">
    <property type="entry name" value="EGF"/>
</dbReference>
<feature type="domain" description="EGF-like" evidence="5">
    <location>
        <begin position="43"/>
        <end position="82"/>
    </location>
</feature>
<evidence type="ECO:0000259" key="5">
    <source>
        <dbReference type="SMART" id="SM00181"/>
    </source>
</evidence>
<evidence type="ECO:0000256" key="2">
    <source>
        <dbReference type="ARBA" id="ARBA00022737"/>
    </source>
</evidence>
<gene>
    <name evidence="6" type="ORF">GSPATT00035584001</name>
</gene>
<dbReference type="NCBIfam" id="TIGR02232">
    <property type="entry name" value="myxo_disulf_rpt"/>
    <property type="match status" value="5"/>
</dbReference>
<feature type="domain" description="EGF-like" evidence="5">
    <location>
        <begin position="397"/>
        <end position="429"/>
    </location>
</feature>
<dbReference type="PANTHER" id="PTHR38934:SF6">
    <property type="entry name" value="CHROMOSOME UNDETERMINED SCAFFOLD_176, WHOLE GENOME SHOTGUN SEQUENCE"/>
    <property type="match status" value="1"/>
</dbReference>
<dbReference type="InParanoid" id="A0C6N8"/>
<protein>
    <recommendedName>
        <fullName evidence="5">EGF-like domain-containing protein</fullName>
    </recommendedName>
</protein>
<name>A0C6N8_PARTE</name>
<dbReference type="InterPro" id="IPR011936">
    <property type="entry name" value="Myxo_disulph_rpt"/>
</dbReference>
<keyword evidence="4" id="KW-0812">Transmembrane</keyword>
<evidence type="ECO:0000313" key="7">
    <source>
        <dbReference type="Proteomes" id="UP000000600"/>
    </source>
</evidence>
<proteinExistence type="predicted"/>
<keyword evidence="7" id="KW-1185">Reference proteome</keyword>
<dbReference type="SMART" id="SM00261">
    <property type="entry name" value="FU"/>
    <property type="match status" value="6"/>
</dbReference>
<evidence type="ECO:0000313" key="6">
    <source>
        <dbReference type="EMBL" id="CAK66455.1"/>
    </source>
</evidence>
<dbReference type="Proteomes" id="UP000000600">
    <property type="component" value="Unassembled WGS sequence"/>
</dbReference>
<dbReference type="RefSeq" id="XP_001433852.1">
    <property type="nucleotide sequence ID" value="XM_001433815.1"/>
</dbReference>
<keyword evidence="1" id="KW-0732">Signal</keyword>
<evidence type="ECO:0000256" key="1">
    <source>
        <dbReference type="ARBA" id="ARBA00022729"/>
    </source>
</evidence>
<dbReference type="InterPro" id="IPR009030">
    <property type="entry name" value="Growth_fac_rcpt_cys_sf"/>
</dbReference>
<feature type="transmembrane region" description="Helical" evidence="4">
    <location>
        <begin position="1166"/>
        <end position="1182"/>
    </location>
</feature>
<keyword evidence="4" id="KW-0472">Membrane</keyword>
<dbReference type="Pfam" id="PF13948">
    <property type="entry name" value="DUF4215"/>
    <property type="match status" value="9"/>
</dbReference>
<keyword evidence="3" id="KW-1015">Disulfide bond</keyword>
<feature type="transmembrane region" description="Helical" evidence="4">
    <location>
        <begin position="1202"/>
        <end position="1230"/>
    </location>
</feature>
<keyword evidence="4" id="KW-1133">Transmembrane helix</keyword>
<evidence type="ECO:0000256" key="4">
    <source>
        <dbReference type="SAM" id="Phobius"/>
    </source>
</evidence>
<evidence type="ECO:0000256" key="3">
    <source>
        <dbReference type="ARBA" id="ARBA00023157"/>
    </source>
</evidence>
<sequence length="1335" mass="152899">MKCYECITVDKVEKLGNTCNCSSGYYFEKTNSKCIQCHNKCENCYSSSDDSCLSCSNSENRILDGLRCSCQIGYFEQNDICVTCPGIENSTLYQCYKQCGDNSTIWFNQVCSPISCLVGYANQNNQCFPICGDQIINGNEECDDGNNILDDGCYNCRYQCPQQCLNCNQFTTLPCPHVCGDGIISGSEECDDGNHIQFDGCFKCKLECQIQCTQCMRGLCYQCLTYGWSVDIISKICVENCGDYIIIGKEQCDNGYDFDPNDGCYLCKRQCRDDCLRCSSDGITCLECKVIGFQPVSYYCKNICGDGYLAIDPYNRNTEECDDYNLVNFDGCSNECKFQCQITICKTCINNKCLECIDTYYLDQKRNKCIELCNDNIIIGQEKCEDMNNSLYDGCYNCQLSCQPSCLICTINGCQSCLNGYRLVGNQCQNICGDGLKVPGEDCDDANLESFDGCHGCKYSCDLTCLTCYLGQCIGCRSGYMMTNGFCEKRPFLSSIKYYTLKENINYITQNQHSKGKPNQRWLVQSAKTIFYLNTNNHSICQKYVRGDSKINGYEQCDYEEPINNIICSECKFICKEYCVFCLFGICLQCEEGYFLQLAINQCEKVVECNEIGLYPDLMNNVCYDVCGDGLISKGEQCEDQNDVPNDGCYKCKYSCHPACPLCILGECVDDGNTCKVGYYFDTQLVLCYNICGDGIIAMPDEECDNDWFLDDEDYQCYNCKKFCNKNCEICDEIQKCSQCKKNYELLNGKCYSNNLNLNQCLVENCKYCEDSQCMVCSTNYVLNPFDNFCQPICGDGIILEGELCDDGNSINGDGCDTNCKPSSDSLCVNSQCIYVSHPKPLLKFVKEMDNSQIVYLTYDQQIKLSFNYSIQMFINSISSKINNKVVNVSFSEIGSIDQESCKYFQMEIKILYEEIIIDPIFSISFADLNIITNEFGKISYEDEISIQLPSPNVLSEKQQQITQSLIKFSGYQIKIIAGLILLSSLSGKFEIIQNQIDVIQQLYYLKYINSRKGQNLIQYFETFKIIQLTSFYDFVGFNPSNNAFFGFSYQKSEASFEEDGRNANYFPNFIQISTVFVLAYFLHLAIKILIKYTMNKIKMLKILYFNLYILYGIKNVTKFSINNWKNKFSEQFQGLLQALLYEYTISSFLSLIYQDFNQVEGKFGLIVNGVVIYLLLYYLLYQKHQNNKLHAQFTYSSLQKMLFGTILIVCFKSTILQIQLCALNEFIYFYHLFKQKQQFDKFGLFKKQQTHFNIFIINIMFLINELYKDNPFKIIQIGWIIIALMSSILSITLLVDICKILSPFIQNLINKLKAQKPIFQNHEILDPIQERNFM</sequence>
<feature type="domain" description="EGF-like" evidence="5">
    <location>
        <begin position="277"/>
        <end position="322"/>
    </location>
</feature>
<dbReference type="OMA" id="NCEICDE"/>
<feature type="domain" description="EGF-like" evidence="5">
    <location>
        <begin position="570"/>
        <end position="604"/>
    </location>
</feature>
<dbReference type="SUPFAM" id="SSF57184">
    <property type="entry name" value="Growth factor receptor domain"/>
    <property type="match status" value="4"/>
</dbReference>
<reference evidence="6 7" key="1">
    <citation type="journal article" date="2006" name="Nature">
        <title>Global trends of whole-genome duplications revealed by the ciliate Paramecium tetraurelia.</title>
        <authorList>
            <consortium name="Genoscope"/>
            <person name="Aury J.-M."/>
            <person name="Jaillon O."/>
            <person name="Duret L."/>
            <person name="Noel B."/>
            <person name="Jubin C."/>
            <person name="Porcel B.M."/>
            <person name="Segurens B."/>
            <person name="Daubin V."/>
            <person name="Anthouard V."/>
            <person name="Aiach N."/>
            <person name="Arnaiz O."/>
            <person name="Billaut A."/>
            <person name="Beisson J."/>
            <person name="Blanc I."/>
            <person name="Bouhouche K."/>
            <person name="Camara F."/>
            <person name="Duharcourt S."/>
            <person name="Guigo R."/>
            <person name="Gogendeau D."/>
            <person name="Katinka M."/>
            <person name="Keller A.-M."/>
            <person name="Kissmehl R."/>
            <person name="Klotz C."/>
            <person name="Koll F."/>
            <person name="Le Moue A."/>
            <person name="Lepere C."/>
            <person name="Malinsky S."/>
            <person name="Nowacki M."/>
            <person name="Nowak J.K."/>
            <person name="Plattner H."/>
            <person name="Poulain J."/>
            <person name="Ruiz F."/>
            <person name="Serrano V."/>
            <person name="Zagulski M."/>
            <person name="Dessen P."/>
            <person name="Betermier M."/>
            <person name="Weissenbach J."/>
            <person name="Scarpelli C."/>
            <person name="Schachter V."/>
            <person name="Sperling L."/>
            <person name="Meyer E."/>
            <person name="Cohen J."/>
            <person name="Wincker P."/>
        </authorList>
    </citation>
    <scope>NUCLEOTIDE SEQUENCE [LARGE SCALE GENOMIC DNA]</scope>
    <source>
        <strain evidence="6 7">Stock d4-2</strain>
    </source>
</reference>
<feature type="domain" description="EGF-like" evidence="5">
    <location>
        <begin position="335"/>
        <end position="370"/>
    </location>
</feature>
<dbReference type="OrthoDB" id="28293at2759"/>
<dbReference type="InterPro" id="IPR006212">
    <property type="entry name" value="Furin_repeat"/>
</dbReference>
<feature type="transmembrane region" description="Helical" evidence="4">
    <location>
        <begin position="1070"/>
        <end position="1091"/>
    </location>
</feature>
<dbReference type="EMBL" id="CT868044">
    <property type="protein sequence ID" value="CAK66455.1"/>
    <property type="molecule type" value="Genomic_DNA"/>
</dbReference>
<feature type="domain" description="EGF-like" evidence="5">
    <location>
        <begin position="456"/>
        <end position="488"/>
    </location>
</feature>
<dbReference type="SMART" id="SM00181">
    <property type="entry name" value="EGF"/>
    <property type="match status" value="6"/>
</dbReference>
<dbReference type="STRING" id="5888.A0C6N8"/>
<feature type="transmembrane region" description="Helical" evidence="4">
    <location>
        <begin position="1274"/>
        <end position="1296"/>
    </location>
</feature>
<dbReference type="GeneID" id="5019637"/>
<dbReference type="KEGG" id="ptm:GSPATT00035584001"/>
<accession>A0C6N8</accession>
<keyword evidence="2" id="KW-0677">Repeat</keyword>
<dbReference type="PANTHER" id="PTHR38934">
    <property type="entry name" value="HYPHALLY REGULATED CELL WALL PROTEIN 1"/>
    <property type="match status" value="1"/>
</dbReference>
<dbReference type="HOGENOM" id="CLU_242721_0_0_1"/>
<organism evidence="6 7">
    <name type="scientific">Paramecium tetraurelia</name>
    <dbReference type="NCBI Taxonomy" id="5888"/>
    <lineage>
        <taxon>Eukaryota</taxon>
        <taxon>Sar</taxon>
        <taxon>Alveolata</taxon>
        <taxon>Ciliophora</taxon>
        <taxon>Intramacronucleata</taxon>
        <taxon>Oligohymenophorea</taxon>
        <taxon>Peniculida</taxon>
        <taxon>Parameciidae</taxon>
        <taxon>Paramecium</taxon>
    </lineage>
</organism>
<feature type="transmembrane region" description="Helical" evidence="4">
    <location>
        <begin position="1103"/>
        <end position="1122"/>
    </location>
</feature>